<sequence>MRPMIREGSTKTVTSCDNVELLRRVGQQESELLSTQPSSSYASDHYN</sequence>
<gene>
    <name evidence="2" type="ORF">GLW05_08065</name>
</gene>
<name>A0A6I5A354_9BACI</name>
<feature type="region of interest" description="Disordered" evidence="1">
    <location>
        <begin position="28"/>
        <end position="47"/>
    </location>
</feature>
<comment type="caution">
    <text evidence="2">The sequence shown here is derived from an EMBL/GenBank/DDBJ whole genome shotgun (WGS) entry which is preliminary data.</text>
</comment>
<proteinExistence type="predicted"/>
<protein>
    <submittedName>
        <fullName evidence="2">Uncharacterized protein</fullName>
    </submittedName>
</protein>
<dbReference type="RefSeq" id="WP_160909449.1">
    <property type="nucleotide sequence ID" value="NZ_WMEQ01000004.1"/>
</dbReference>
<dbReference type="EMBL" id="WMEQ01000004">
    <property type="protein sequence ID" value="MYL33551.1"/>
    <property type="molecule type" value="Genomic_DNA"/>
</dbReference>
<organism evidence="2 3">
    <name type="scientific">Pontibacillus yanchengensis</name>
    <dbReference type="NCBI Taxonomy" id="462910"/>
    <lineage>
        <taxon>Bacteria</taxon>
        <taxon>Bacillati</taxon>
        <taxon>Bacillota</taxon>
        <taxon>Bacilli</taxon>
        <taxon>Bacillales</taxon>
        <taxon>Bacillaceae</taxon>
        <taxon>Pontibacillus</taxon>
    </lineage>
</organism>
<evidence type="ECO:0000313" key="2">
    <source>
        <dbReference type="EMBL" id="MYL33551.1"/>
    </source>
</evidence>
<evidence type="ECO:0000256" key="1">
    <source>
        <dbReference type="SAM" id="MobiDB-lite"/>
    </source>
</evidence>
<reference evidence="2 3" key="1">
    <citation type="submission" date="2019-11" db="EMBL/GenBank/DDBJ databases">
        <title>Genome sequences of 17 halophilic strains isolated from different environments.</title>
        <authorList>
            <person name="Furrow R.E."/>
        </authorList>
    </citation>
    <scope>NUCLEOTIDE SEQUENCE [LARGE SCALE GENOMIC DNA]</scope>
    <source>
        <strain evidence="2 3">22514_16_FS</strain>
    </source>
</reference>
<dbReference type="Proteomes" id="UP000468638">
    <property type="component" value="Unassembled WGS sequence"/>
</dbReference>
<accession>A0A6I5A354</accession>
<evidence type="ECO:0000313" key="3">
    <source>
        <dbReference type="Proteomes" id="UP000468638"/>
    </source>
</evidence>
<dbReference type="AlphaFoldDB" id="A0A6I5A354"/>